<proteinExistence type="inferred from homology"/>
<dbReference type="InterPro" id="IPR024654">
    <property type="entry name" value="Calcineurin-like_PHP_lpxH"/>
</dbReference>
<dbReference type="InterPro" id="IPR053193">
    <property type="entry name" value="MetalloPDE_YfcE-like"/>
</dbReference>
<accession>A0A191ZI40</accession>
<keyword evidence="2" id="KW-0479">Metal-binding</keyword>
<dbReference type="Gene3D" id="3.60.21.10">
    <property type="match status" value="1"/>
</dbReference>
<sequence>MDLETQDAVCVGIISDTHGVIENAILAVMEQCDVIVHAGDILDPDILRRVTPRSGHVIAVRGNNDTPEQWPSGTAHLLNTLPEIAQLKLPGGLLVVEHGHRVTPAHVRHEKLRARHPEARAIVYGHTHQRCIDTSAPTWVLNPGAAGRVRAYGGAGCLLLHATPQEWRIETRTLPTAHADSA</sequence>
<protein>
    <recommendedName>
        <fullName evidence="2">Phosphoesterase</fullName>
        <ecNumber evidence="2">3.1.4.-</ecNumber>
    </recommendedName>
</protein>
<feature type="domain" description="Calcineurin-like phosphoesterase" evidence="3">
    <location>
        <begin position="11"/>
        <end position="161"/>
    </location>
</feature>
<name>A0A191ZI40_9GAMM</name>
<dbReference type="KEGG" id="haz:A9404_09220"/>
<evidence type="ECO:0000259" key="3">
    <source>
        <dbReference type="Pfam" id="PF12850"/>
    </source>
</evidence>
<dbReference type="SUPFAM" id="SSF56300">
    <property type="entry name" value="Metallo-dependent phosphatases"/>
    <property type="match status" value="1"/>
</dbReference>
<gene>
    <name evidence="4" type="ORF">A9404_09220</name>
</gene>
<dbReference type="InterPro" id="IPR000979">
    <property type="entry name" value="Phosphodiesterase_MJ0936/Vps29"/>
</dbReference>
<dbReference type="Pfam" id="PF12850">
    <property type="entry name" value="Metallophos_2"/>
    <property type="match status" value="1"/>
</dbReference>
<dbReference type="AlphaFoldDB" id="A0A191ZI40"/>
<keyword evidence="5" id="KW-1185">Reference proteome</keyword>
<reference evidence="4 5" key="1">
    <citation type="submission" date="2016-06" db="EMBL/GenBank/DDBJ databases">
        <title>Insight into the functional genes involving in sulfur oxidation in Pearl River water.</title>
        <authorList>
            <person name="Luo J."/>
            <person name="Tan X."/>
            <person name="Lin W."/>
        </authorList>
    </citation>
    <scope>NUCLEOTIDE SEQUENCE [LARGE SCALE GENOMIC DNA]</scope>
    <source>
        <strain evidence="4 5">LS2</strain>
    </source>
</reference>
<dbReference type="RefSeq" id="WP_066100615.1">
    <property type="nucleotide sequence ID" value="NZ_CP016027.1"/>
</dbReference>
<dbReference type="EC" id="3.1.4.-" evidence="2"/>
<dbReference type="OrthoDB" id="9785951at2"/>
<dbReference type="GO" id="GO:0016787">
    <property type="term" value="F:hydrolase activity"/>
    <property type="evidence" value="ECO:0007669"/>
    <property type="project" value="UniProtKB-UniRule"/>
</dbReference>
<dbReference type="PANTHER" id="PTHR43165:SF1">
    <property type="entry name" value="PHOSPHODIESTERASE MJ0936"/>
    <property type="match status" value="1"/>
</dbReference>
<dbReference type="STRING" id="1860122.A9404_09220"/>
<dbReference type="PANTHER" id="PTHR43165">
    <property type="entry name" value="METALLOPHOSPHOESTERASE"/>
    <property type="match status" value="1"/>
</dbReference>
<organism evidence="4 5">
    <name type="scientific">Halothiobacillus diazotrophicus</name>
    <dbReference type="NCBI Taxonomy" id="1860122"/>
    <lineage>
        <taxon>Bacteria</taxon>
        <taxon>Pseudomonadati</taxon>
        <taxon>Pseudomonadota</taxon>
        <taxon>Gammaproteobacteria</taxon>
        <taxon>Chromatiales</taxon>
        <taxon>Halothiobacillaceae</taxon>
        <taxon>Halothiobacillus</taxon>
    </lineage>
</organism>
<evidence type="ECO:0000256" key="1">
    <source>
        <dbReference type="ARBA" id="ARBA00008950"/>
    </source>
</evidence>
<dbReference type="GO" id="GO:0046872">
    <property type="term" value="F:metal ion binding"/>
    <property type="evidence" value="ECO:0007669"/>
    <property type="project" value="UniProtKB-KW"/>
</dbReference>
<evidence type="ECO:0000313" key="5">
    <source>
        <dbReference type="Proteomes" id="UP000078596"/>
    </source>
</evidence>
<evidence type="ECO:0000313" key="4">
    <source>
        <dbReference type="EMBL" id="ANJ67544.1"/>
    </source>
</evidence>
<evidence type="ECO:0000256" key="2">
    <source>
        <dbReference type="RuleBase" id="RU362039"/>
    </source>
</evidence>
<dbReference type="Proteomes" id="UP000078596">
    <property type="component" value="Chromosome"/>
</dbReference>
<comment type="similarity">
    <text evidence="1 2">Belongs to the metallophosphoesterase superfamily. YfcE family.</text>
</comment>
<comment type="cofactor">
    <cofactor evidence="2">
        <name>a divalent metal cation</name>
        <dbReference type="ChEBI" id="CHEBI:60240"/>
    </cofactor>
</comment>
<dbReference type="InterPro" id="IPR029052">
    <property type="entry name" value="Metallo-depent_PP-like"/>
</dbReference>
<dbReference type="NCBIfam" id="TIGR00040">
    <property type="entry name" value="yfcE"/>
    <property type="match status" value="1"/>
</dbReference>
<dbReference type="EMBL" id="CP016027">
    <property type="protein sequence ID" value="ANJ67544.1"/>
    <property type="molecule type" value="Genomic_DNA"/>
</dbReference>